<feature type="chain" id="PRO_5046539075" description="Trehalase" evidence="8">
    <location>
        <begin position="20"/>
        <end position="568"/>
    </location>
</feature>
<accession>A0ABR1AGH5</accession>
<keyword evidence="10" id="KW-1185">Reference proteome</keyword>
<evidence type="ECO:0000313" key="9">
    <source>
        <dbReference type="EMBL" id="KAK6618072.1"/>
    </source>
</evidence>
<evidence type="ECO:0000256" key="2">
    <source>
        <dbReference type="ARBA" id="ARBA00005615"/>
    </source>
</evidence>
<dbReference type="Proteomes" id="UP001359485">
    <property type="component" value="Unassembled WGS sequence"/>
</dbReference>
<dbReference type="PRINTS" id="PR00744">
    <property type="entry name" value="GLHYDRLASE37"/>
</dbReference>
<dbReference type="SUPFAM" id="SSF48208">
    <property type="entry name" value="Six-hairpin glycosidases"/>
    <property type="match status" value="1"/>
</dbReference>
<keyword evidence="6 7" id="KW-0326">Glycosidase</keyword>
<evidence type="ECO:0000256" key="3">
    <source>
        <dbReference type="ARBA" id="ARBA00012757"/>
    </source>
</evidence>
<evidence type="ECO:0000256" key="4">
    <source>
        <dbReference type="ARBA" id="ARBA00019905"/>
    </source>
</evidence>
<dbReference type="PROSITE" id="PS00927">
    <property type="entry name" value="TREHALASE_1"/>
    <property type="match status" value="1"/>
</dbReference>
<dbReference type="EMBL" id="JAWJWF010000050">
    <property type="protein sequence ID" value="KAK6618072.1"/>
    <property type="molecule type" value="Genomic_DNA"/>
</dbReference>
<gene>
    <name evidence="9" type="ORF">RUM44_002514</name>
</gene>
<dbReference type="InterPro" id="IPR018232">
    <property type="entry name" value="Glyco_hydro_37_CS"/>
</dbReference>
<dbReference type="EC" id="3.2.1.28" evidence="3 7"/>
<evidence type="ECO:0000256" key="1">
    <source>
        <dbReference type="ARBA" id="ARBA00001576"/>
    </source>
</evidence>
<comment type="caution">
    <text evidence="9">The sequence shown here is derived from an EMBL/GenBank/DDBJ whole genome shotgun (WGS) entry which is preliminary data.</text>
</comment>
<protein>
    <recommendedName>
        <fullName evidence="4 7">Trehalase</fullName>
        <ecNumber evidence="3 7">3.2.1.28</ecNumber>
    </recommendedName>
    <alternativeName>
        <fullName evidence="7">Alpha-trehalose glucohydrolase</fullName>
    </alternativeName>
</protein>
<dbReference type="PROSITE" id="PS00928">
    <property type="entry name" value="TREHALASE_2"/>
    <property type="match status" value="1"/>
</dbReference>
<evidence type="ECO:0000256" key="7">
    <source>
        <dbReference type="RuleBase" id="RU361180"/>
    </source>
</evidence>
<dbReference type="InterPro" id="IPR008928">
    <property type="entry name" value="6-hairpin_glycosidase_sf"/>
</dbReference>
<feature type="signal peptide" evidence="8">
    <location>
        <begin position="1"/>
        <end position="19"/>
    </location>
</feature>
<organism evidence="9 10">
    <name type="scientific">Polyplax serrata</name>
    <name type="common">Common mouse louse</name>
    <dbReference type="NCBI Taxonomy" id="468196"/>
    <lineage>
        <taxon>Eukaryota</taxon>
        <taxon>Metazoa</taxon>
        <taxon>Ecdysozoa</taxon>
        <taxon>Arthropoda</taxon>
        <taxon>Hexapoda</taxon>
        <taxon>Insecta</taxon>
        <taxon>Pterygota</taxon>
        <taxon>Neoptera</taxon>
        <taxon>Paraneoptera</taxon>
        <taxon>Psocodea</taxon>
        <taxon>Troctomorpha</taxon>
        <taxon>Phthiraptera</taxon>
        <taxon>Anoplura</taxon>
        <taxon>Polyplacidae</taxon>
        <taxon>Polyplax</taxon>
    </lineage>
</organism>
<dbReference type="InterPro" id="IPR012341">
    <property type="entry name" value="6hp_glycosidase-like_sf"/>
</dbReference>
<keyword evidence="5 7" id="KW-0378">Hydrolase</keyword>
<sequence>MNFPLSLLGFFMSVTLCRSLPRIDFAFKKSPKSRILNYVEAWEDVTYAKNRPTCSSDIYCHGRLLHTIQMAQLYNDSKTFVDKKLKYKPAVTLERFNALMQETDDNPTKKQLQDFVNDYFEDGNELEAWVPPDWTPNPQFLHNIVDPNYRKWASDLNYLWTNLTRKMILDVKNNPDQYSIVYVPNGLVVPGGRFTEFYYWDTYWIVQGLLLSEMYETVRGILLNFLSMVSQYGFVPNGGRVYYLERSQPPLLTPMVLNYYEATNDIDFLQSHIGLLEKEFKFWLTNRTVEIEKDGQTYILARYFAPSSGPRPESYSEDYNSASFLSTQTEKDDHYIDLKSAAESGWDFSSRWFISDKTNQGNISSIHTRYIIPVDLNAFVYWSAKIISQFYGILENPEKQEQYKQIADTWRKAVTEVLWHPDLGIWLDYDMRNNIRRNYFYPSNLAPLWTECYDKDAVKEVGEGILKYLDDTNIMVNFLGGIPASLEMTGQQWDLPNAWPPLQMIAIQGLKKMNLPNANAKAAEMARNWVYSNFKGFHDTQEMFEKVTALLILKQTNRFFFDLDLDID</sequence>
<evidence type="ECO:0000256" key="6">
    <source>
        <dbReference type="ARBA" id="ARBA00023295"/>
    </source>
</evidence>
<evidence type="ECO:0000256" key="5">
    <source>
        <dbReference type="ARBA" id="ARBA00022801"/>
    </source>
</evidence>
<dbReference type="PANTHER" id="PTHR23403">
    <property type="entry name" value="TREHALASE"/>
    <property type="match status" value="1"/>
</dbReference>
<name>A0ABR1AGH5_POLSC</name>
<dbReference type="Gene3D" id="1.50.10.10">
    <property type="match status" value="1"/>
</dbReference>
<evidence type="ECO:0000313" key="10">
    <source>
        <dbReference type="Proteomes" id="UP001359485"/>
    </source>
</evidence>
<comment type="catalytic activity">
    <reaction evidence="1 7">
        <text>alpha,alpha-trehalose + H2O = alpha-D-glucose + beta-D-glucose</text>
        <dbReference type="Rhea" id="RHEA:32675"/>
        <dbReference type="ChEBI" id="CHEBI:15377"/>
        <dbReference type="ChEBI" id="CHEBI:15903"/>
        <dbReference type="ChEBI" id="CHEBI:16551"/>
        <dbReference type="ChEBI" id="CHEBI:17925"/>
        <dbReference type="EC" id="3.2.1.28"/>
    </reaction>
</comment>
<dbReference type="InterPro" id="IPR001661">
    <property type="entry name" value="Glyco_hydro_37"/>
</dbReference>
<dbReference type="Pfam" id="PF01204">
    <property type="entry name" value="Trehalase"/>
    <property type="match status" value="1"/>
</dbReference>
<dbReference type="PANTHER" id="PTHR23403:SF1">
    <property type="entry name" value="TREHALASE"/>
    <property type="match status" value="1"/>
</dbReference>
<proteinExistence type="inferred from homology"/>
<evidence type="ECO:0000256" key="8">
    <source>
        <dbReference type="SAM" id="SignalP"/>
    </source>
</evidence>
<reference evidence="9 10" key="1">
    <citation type="submission" date="2023-09" db="EMBL/GenBank/DDBJ databases">
        <title>Genomes of two closely related lineages of the louse Polyplax serrata with different host specificities.</title>
        <authorList>
            <person name="Martinu J."/>
            <person name="Tarabai H."/>
            <person name="Stefka J."/>
            <person name="Hypsa V."/>
        </authorList>
    </citation>
    <scope>NUCLEOTIDE SEQUENCE [LARGE SCALE GENOMIC DNA]</scope>
    <source>
        <strain evidence="9">98ZLc_SE</strain>
    </source>
</reference>
<keyword evidence="8" id="KW-0732">Signal</keyword>
<comment type="similarity">
    <text evidence="2 7">Belongs to the glycosyl hydrolase 37 family.</text>
</comment>